<name>A0A917MPG8_9MICC</name>
<dbReference type="PANTHER" id="PTHR13696">
    <property type="entry name" value="P-LOOP CONTAINING NUCLEOSIDE TRIPHOSPHATE HYDROLASE"/>
    <property type="match status" value="1"/>
</dbReference>
<dbReference type="Pfam" id="PF13614">
    <property type="entry name" value="AAA_31"/>
    <property type="match status" value="1"/>
</dbReference>
<dbReference type="CDD" id="cd02042">
    <property type="entry name" value="ParAB_family"/>
    <property type="match status" value="1"/>
</dbReference>
<comment type="caution">
    <text evidence="2">The sequence shown here is derived from an EMBL/GenBank/DDBJ whole genome shotgun (WGS) entry which is preliminary data.</text>
</comment>
<dbReference type="InterPro" id="IPR025669">
    <property type="entry name" value="AAA_dom"/>
</dbReference>
<dbReference type="Gene3D" id="3.40.50.300">
    <property type="entry name" value="P-loop containing nucleotide triphosphate hydrolases"/>
    <property type="match status" value="1"/>
</dbReference>
<accession>A0A917MPG8</accession>
<dbReference type="Proteomes" id="UP000600171">
    <property type="component" value="Unassembled WGS sequence"/>
</dbReference>
<dbReference type="EMBL" id="BMDC01000001">
    <property type="protein sequence ID" value="GGH56358.1"/>
    <property type="molecule type" value="Genomic_DNA"/>
</dbReference>
<dbReference type="AlphaFoldDB" id="A0A917MPG8"/>
<evidence type="ECO:0000259" key="1">
    <source>
        <dbReference type="Pfam" id="PF13614"/>
    </source>
</evidence>
<feature type="domain" description="AAA" evidence="1">
    <location>
        <begin position="4"/>
        <end position="189"/>
    </location>
</feature>
<dbReference type="RefSeq" id="WP_188358339.1">
    <property type="nucleotide sequence ID" value="NZ_BMDC01000001.1"/>
</dbReference>
<keyword evidence="3" id="KW-1185">Reference proteome</keyword>
<proteinExistence type="predicted"/>
<sequence>MPHIVSISSLKGGVGKTSLTLGLASAALYAGQRVLVIDMDPHADSSTGLGLPVTSVDIGSMLTHPEQYSLAEGVCTSAWNSIAAEQAPANVEDDAAGLGSVEAVRGSAASTALEHMEAGEELDRLVALLAGTVDDYDLVLIDCPPTLGRLTSMAWAASDRVISVAEPSLFSVAGTERTLRAIARFEENTDYSVGAASVVINKVRSTPEHSFRIDEMKSMFGELVAEPVLEDFDSFQRIQGAAYPVHFWPETSAQDFAADLSALYRGLID</sequence>
<evidence type="ECO:0000313" key="2">
    <source>
        <dbReference type="EMBL" id="GGH56358.1"/>
    </source>
</evidence>
<gene>
    <name evidence="2" type="ORF">GCM10007359_00380</name>
</gene>
<dbReference type="SUPFAM" id="SSF52540">
    <property type="entry name" value="P-loop containing nucleoside triphosphate hydrolases"/>
    <property type="match status" value="1"/>
</dbReference>
<organism evidence="2 3">
    <name type="scientific">Rothia aerolata</name>
    <dbReference type="NCBI Taxonomy" id="1812262"/>
    <lineage>
        <taxon>Bacteria</taxon>
        <taxon>Bacillati</taxon>
        <taxon>Actinomycetota</taxon>
        <taxon>Actinomycetes</taxon>
        <taxon>Micrococcales</taxon>
        <taxon>Micrococcaceae</taxon>
        <taxon>Rothia</taxon>
    </lineage>
</organism>
<reference evidence="2 3" key="1">
    <citation type="journal article" date="2014" name="Int. J. Syst. Evol. Microbiol.">
        <title>Complete genome sequence of Corynebacterium casei LMG S-19264T (=DSM 44701T), isolated from a smear-ripened cheese.</title>
        <authorList>
            <consortium name="US DOE Joint Genome Institute (JGI-PGF)"/>
            <person name="Walter F."/>
            <person name="Albersmeier A."/>
            <person name="Kalinowski J."/>
            <person name="Ruckert C."/>
        </authorList>
    </citation>
    <scope>NUCLEOTIDE SEQUENCE [LARGE SCALE GENOMIC DNA]</scope>
    <source>
        <strain evidence="2 3">CCM 8669</strain>
    </source>
</reference>
<dbReference type="InterPro" id="IPR050678">
    <property type="entry name" value="DNA_Partitioning_ATPase"/>
</dbReference>
<evidence type="ECO:0000313" key="3">
    <source>
        <dbReference type="Proteomes" id="UP000600171"/>
    </source>
</evidence>
<dbReference type="PANTHER" id="PTHR13696:SF99">
    <property type="entry name" value="COBYRINIC ACID AC-DIAMIDE SYNTHASE"/>
    <property type="match status" value="1"/>
</dbReference>
<protein>
    <submittedName>
        <fullName evidence="2">Chromosome partitioning ATPase</fullName>
    </submittedName>
</protein>
<dbReference type="InterPro" id="IPR027417">
    <property type="entry name" value="P-loop_NTPase"/>
</dbReference>